<dbReference type="GO" id="GO:0033468">
    <property type="term" value="P:CMP-keto-3-deoxy-D-manno-octulosonic acid biosynthetic process"/>
    <property type="evidence" value="ECO:0007669"/>
    <property type="project" value="UniProtKB-UniRule"/>
</dbReference>
<dbReference type="NCBIfam" id="NF009905">
    <property type="entry name" value="PRK13368.1"/>
    <property type="match status" value="1"/>
</dbReference>
<dbReference type="HAMAP" id="MF_00057">
    <property type="entry name" value="KdsB"/>
    <property type="match status" value="1"/>
</dbReference>
<evidence type="ECO:0000313" key="6">
    <source>
        <dbReference type="Proteomes" id="UP000295777"/>
    </source>
</evidence>
<keyword evidence="1 4" id="KW-0808">Transferase</keyword>
<accession>A0A4R1GDV1</accession>
<dbReference type="PANTHER" id="PTHR42866:SF2">
    <property type="entry name" value="3-DEOXY-MANNO-OCTULOSONATE CYTIDYLYLTRANSFERASE, MITOCHONDRIAL"/>
    <property type="match status" value="1"/>
</dbReference>
<dbReference type="InterPro" id="IPR029044">
    <property type="entry name" value="Nucleotide-diphossugar_trans"/>
</dbReference>
<keyword evidence="4" id="KW-0963">Cytoplasm</keyword>
<dbReference type="Proteomes" id="UP000295777">
    <property type="component" value="Unassembled WGS sequence"/>
</dbReference>
<reference evidence="5 6" key="1">
    <citation type="submission" date="2019-03" db="EMBL/GenBank/DDBJ databases">
        <title>Genomic Encyclopedia of Archaeal and Bacterial Type Strains, Phase II (KMG-II): from individual species to whole genera.</title>
        <authorList>
            <person name="Goeker M."/>
        </authorList>
    </citation>
    <scope>NUCLEOTIDE SEQUENCE [LARGE SCALE GENOMIC DNA]</scope>
    <source>
        <strain evidence="5 6">DSM 24425</strain>
    </source>
</reference>
<evidence type="ECO:0000256" key="3">
    <source>
        <dbReference type="ARBA" id="ARBA00022985"/>
    </source>
</evidence>
<evidence type="ECO:0000256" key="4">
    <source>
        <dbReference type="HAMAP-Rule" id="MF_00057"/>
    </source>
</evidence>
<comment type="function">
    <text evidence="4">Activates KDO (a required 8-carbon sugar) for incorporation into bacterial lipopolysaccharide in Gram-negative bacteria.</text>
</comment>
<dbReference type="NCBIfam" id="TIGR00466">
    <property type="entry name" value="kdsB"/>
    <property type="match status" value="1"/>
</dbReference>
<proteinExistence type="inferred from homology"/>
<evidence type="ECO:0000256" key="1">
    <source>
        <dbReference type="ARBA" id="ARBA00022679"/>
    </source>
</evidence>
<organism evidence="5 6">
    <name type="scientific">Phorcysia thermohydrogeniphila</name>
    <dbReference type="NCBI Taxonomy" id="936138"/>
    <lineage>
        <taxon>Bacteria</taxon>
        <taxon>Pseudomonadati</taxon>
        <taxon>Aquificota</taxon>
        <taxon>Aquificia</taxon>
        <taxon>Desulfurobacteriales</taxon>
        <taxon>Desulfurobacteriaceae</taxon>
        <taxon>Phorcysia</taxon>
    </lineage>
</organism>
<comment type="subcellular location">
    <subcellularLocation>
        <location evidence="4">Cytoplasm</location>
    </subcellularLocation>
</comment>
<comment type="caution">
    <text evidence="5">The sequence shown here is derived from an EMBL/GenBank/DDBJ whole genome shotgun (WGS) entry which is preliminary data.</text>
</comment>
<dbReference type="Gene3D" id="3.90.550.10">
    <property type="entry name" value="Spore Coat Polysaccharide Biosynthesis Protein SpsA, Chain A"/>
    <property type="match status" value="1"/>
</dbReference>
<dbReference type="AlphaFoldDB" id="A0A4R1GDV1"/>
<protein>
    <recommendedName>
        <fullName evidence="4">3-deoxy-manno-octulosonate cytidylyltransferase</fullName>
        <ecNumber evidence="4">2.7.7.38</ecNumber>
    </recommendedName>
    <alternativeName>
        <fullName evidence="4">CMP-2-keto-3-deoxyoctulosonic acid synthase</fullName>
        <shortName evidence="4">CKS</shortName>
        <shortName evidence="4">CMP-KDO synthase</shortName>
    </alternativeName>
</protein>
<dbReference type="PANTHER" id="PTHR42866">
    <property type="entry name" value="3-DEOXY-MANNO-OCTULOSONATE CYTIDYLYLTRANSFERASE"/>
    <property type="match status" value="1"/>
</dbReference>
<dbReference type="EC" id="2.7.7.38" evidence="4"/>
<dbReference type="CDD" id="cd02517">
    <property type="entry name" value="CMP-KDO-Synthetase"/>
    <property type="match status" value="1"/>
</dbReference>
<keyword evidence="2 4" id="KW-0548">Nucleotidyltransferase</keyword>
<dbReference type="RefSeq" id="WP_132524704.1">
    <property type="nucleotide sequence ID" value="NZ_SMFV01000001.1"/>
</dbReference>
<dbReference type="InterPro" id="IPR003329">
    <property type="entry name" value="Cytidylyl_trans"/>
</dbReference>
<dbReference type="InterPro" id="IPR004528">
    <property type="entry name" value="KdsB"/>
</dbReference>
<comment type="similarity">
    <text evidence="4">Belongs to the KdsB family.</text>
</comment>
<gene>
    <name evidence="4" type="primary">kdsB</name>
    <name evidence="5" type="ORF">CLV27_0095</name>
</gene>
<dbReference type="GO" id="GO:0008690">
    <property type="term" value="F:3-deoxy-manno-octulosonate cytidylyltransferase activity"/>
    <property type="evidence" value="ECO:0007669"/>
    <property type="project" value="UniProtKB-UniRule"/>
</dbReference>
<dbReference type="NCBIfam" id="NF003952">
    <property type="entry name" value="PRK05450.1-5"/>
    <property type="match status" value="1"/>
</dbReference>
<dbReference type="OrthoDB" id="9815559at2"/>
<dbReference type="SUPFAM" id="SSF53448">
    <property type="entry name" value="Nucleotide-diphospho-sugar transferases"/>
    <property type="match status" value="1"/>
</dbReference>
<evidence type="ECO:0000256" key="2">
    <source>
        <dbReference type="ARBA" id="ARBA00022695"/>
    </source>
</evidence>
<dbReference type="EMBL" id="SMFV01000001">
    <property type="protein sequence ID" value="TCK06294.1"/>
    <property type="molecule type" value="Genomic_DNA"/>
</dbReference>
<dbReference type="GO" id="GO:0005829">
    <property type="term" value="C:cytosol"/>
    <property type="evidence" value="ECO:0007669"/>
    <property type="project" value="TreeGrafter"/>
</dbReference>
<comment type="pathway">
    <text evidence="4">Nucleotide-sugar biosynthesis; CMP-3-deoxy-D-manno-octulosonate biosynthesis; CMP-3-deoxy-D-manno-octulosonate from 3-deoxy-D-manno-octulosonate and CTP: step 1/1.</text>
</comment>
<evidence type="ECO:0000313" key="5">
    <source>
        <dbReference type="EMBL" id="TCK06294.1"/>
    </source>
</evidence>
<dbReference type="UniPathway" id="UPA00358">
    <property type="reaction ID" value="UER00476"/>
</dbReference>
<comment type="catalytic activity">
    <reaction evidence="4">
        <text>3-deoxy-alpha-D-manno-oct-2-ulosonate + CTP = CMP-3-deoxy-beta-D-manno-octulosonate + diphosphate</text>
        <dbReference type="Rhea" id="RHEA:23448"/>
        <dbReference type="ChEBI" id="CHEBI:33019"/>
        <dbReference type="ChEBI" id="CHEBI:37563"/>
        <dbReference type="ChEBI" id="CHEBI:85986"/>
        <dbReference type="ChEBI" id="CHEBI:85987"/>
        <dbReference type="EC" id="2.7.7.38"/>
    </reaction>
</comment>
<dbReference type="Pfam" id="PF02348">
    <property type="entry name" value="CTP_transf_3"/>
    <property type="match status" value="1"/>
</dbReference>
<keyword evidence="6" id="KW-1185">Reference proteome</keyword>
<dbReference type="GO" id="GO:0009103">
    <property type="term" value="P:lipopolysaccharide biosynthetic process"/>
    <property type="evidence" value="ECO:0007669"/>
    <property type="project" value="UniProtKB-UniRule"/>
</dbReference>
<sequence>MEDFLIAIPARLRSSRLPEKPLQELCGKPLIVWVVEACRRITDNVLVATDSKKVASVVRGCGVEAVLTPSELPSGTDRIWEAVKKLDVNYIVNVQGDEPFVKQEHVLPIVEALKSGEEYATVATPFKSLEEVQNPNNVKVIRDKNGHAIYFSRSVIPFVRDGELPPSDYLKHIGIYGYTKGALRRFVNWPEGFLERTEKLEQLRILENGYKIHVSVVESSLVGIDTYEDLKKAEKILKEER</sequence>
<keyword evidence="3 4" id="KW-0448">Lipopolysaccharide biosynthesis</keyword>
<name>A0A4R1GDV1_9BACT</name>